<evidence type="ECO:0000256" key="5">
    <source>
        <dbReference type="PROSITE-ProRule" id="PRU10112"/>
    </source>
</evidence>
<dbReference type="AlphaFoldDB" id="A0A2P1BUP1"/>
<sequence length="880" mass="96347">MALSAREDLMPTLSRPSLSGTKLSANVSTLANEDILQRTVAELQGILGAVICEQEGSALFALVETLRRRAIGFQRSGVCELREELSGLLSGREAGDLEKVLRAFTLSLHLANIAESVIRGDARAARTTLLDALETIPPKVRRQLSAGIVLTAHPTEIRRQSVIDIEGRIAGLLASDGAIRDRDAIRREILTLWLTELSRREKLRVQDEIANGVSVAMRSIVPAMVSVQSGIDRHFAAEPERPAPLFTLGTWIGGDRDGNPFVTRDVFDHAVTTQQTALFTYYRTALDALFSELPISDRYFSSSPALERLANALPCGTSLRHDGEPLRRVIRHMRTRLDATETGDPEGYPDADGFGGDLDALAEAMDAAGAKTLANGRLAEIRATLRLAGFHLFTIDLRQNSRVHGHCLHDILAKSRLCVDYLSLSEAERIALLSTLLDGDLPDPRSLDCCEETLSELAIFEAVAEARQRLGPELVRHAIVSNTESVSDILEIAVLLKMHDCFGGKDPILPVPLFETIADLGQSLPVMRALYAIPAYTRATRASRPEVMLGYSDSNKDGGILTSRWEVWKAEAAISAFFEEIGRDVAFFHGRGGSVGRGGGAMRDAILAQPPALQSRRFRLTEQGEVISKRYETQAQATIRFCELGIGLAEAEAARVTGAPPRVFLATMERISKAALVAYRGLSQSPGFLTFFREATVIDHIASLNMGSRPVSRSTLDSLADLRAIPWVFSWSQSRFNLPGWFGAGTALTEAWDGGLLTEMYQDWWPFRHVMDAIAKAMARTDFSIATAYADLVTEPGLRAQTVDVLRAEHNRMQGMVEMLTERSDAADQGFSLRRAYLDPLHFAQIDLLARLRRDGSDPKLEDALKISINGIASGLQGTG</sequence>
<protein>
    <recommendedName>
        <fullName evidence="2">Phosphoenolpyruvate carboxylase</fullName>
    </recommendedName>
</protein>
<dbReference type="RefSeq" id="WP_105291661.1">
    <property type="nucleotide sequence ID" value="NZ_CAWMZI010000005.1"/>
</dbReference>
<dbReference type="Pfam" id="PF00311">
    <property type="entry name" value="PEPcase"/>
    <property type="match status" value="1"/>
</dbReference>
<accession>A0A2P1BUP1</accession>
<feature type="active site" evidence="4">
    <location>
        <position position="153"/>
    </location>
</feature>
<evidence type="ECO:0000256" key="4">
    <source>
        <dbReference type="PROSITE-ProRule" id="PRU10111"/>
    </source>
</evidence>
<organism evidence="6 7">
    <name type="scientific">Paracoccus yeei</name>
    <dbReference type="NCBI Taxonomy" id="147645"/>
    <lineage>
        <taxon>Bacteria</taxon>
        <taxon>Pseudomonadati</taxon>
        <taxon>Pseudomonadota</taxon>
        <taxon>Alphaproteobacteria</taxon>
        <taxon>Rhodobacterales</taxon>
        <taxon>Paracoccaceae</taxon>
        <taxon>Paracoccus</taxon>
    </lineage>
</organism>
<keyword evidence="6" id="KW-0614">Plasmid</keyword>
<evidence type="ECO:0000256" key="1">
    <source>
        <dbReference type="ARBA" id="ARBA00003670"/>
    </source>
</evidence>
<name>A0A2P1BUP1_9RHOB</name>
<dbReference type="PROSITE" id="PS00781">
    <property type="entry name" value="PEPCASE_1"/>
    <property type="match status" value="1"/>
</dbReference>
<proteinExistence type="predicted"/>
<dbReference type="PANTHER" id="PTHR30523:SF6">
    <property type="entry name" value="PHOSPHOENOLPYRUVATE CARBOXYLASE"/>
    <property type="match status" value="1"/>
</dbReference>
<keyword evidence="7" id="KW-1185">Reference proteome</keyword>
<gene>
    <name evidence="6" type="ORF">A6J80_23770</name>
</gene>
<dbReference type="PANTHER" id="PTHR30523">
    <property type="entry name" value="PHOSPHOENOLPYRUVATE CARBOXYLASE"/>
    <property type="match status" value="1"/>
</dbReference>
<dbReference type="InterPro" id="IPR021135">
    <property type="entry name" value="PEP_COase"/>
</dbReference>
<dbReference type="SUPFAM" id="SSF51621">
    <property type="entry name" value="Phosphoenolpyruvate/pyruvate domain"/>
    <property type="match status" value="1"/>
</dbReference>
<dbReference type="GO" id="GO:0005829">
    <property type="term" value="C:cytosol"/>
    <property type="evidence" value="ECO:0007669"/>
    <property type="project" value="TreeGrafter"/>
</dbReference>
<evidence type="ECO:0000256" key="3">
    <source>
        <dbReference type="ARBA" id="ARBA00048995"/>
    </source>
</evidence>
<geneLocation type="plasmid" evidence="6 7">
    <name>unnamed4</name>
</geneLocation>
<dbReference type="GO" id="GO:0006099">
    <property type="term" value="P:tricarboxylic acid cycle"/>
    <property type="evidence" value="ECO:0007669"/>
    <property type="project" value="InterPro"/>
</dbReference>
<dbReference type="PROSITE" id="PS00393">
    <property type="entry name" value="PEPCASE_2"/>
    <property type="match status" value="1"/>
</dbReference>
<evidence type="ECO:0000313" key="7">
    <source>
        <dbReference type="Proteomes" id="UP000191257"/>
    </source>
</evidence>
<dbReference type="GO" id="GO:0008964">
    <property type="term" value="F:phosphoenolpyruvate carboxylase activity"/>
    <property type="evidence" value="ECO:0007669"/>
    <property type="project" value="UniProtKB-EC"/>
</dbReference>
<evidence type="ECO:0000256" key="2">
    <source>
        <dbReference type="ARBA" id="ARBA00022419"/>
    </source>
</evidence>
<evidence type="ECO:0000313" key="6">
    <source>
        <dbReference type="EMBL" id="AVI58420.1"/>
    </source>
</evidence>
<dbReference type="KEGG" id="pye:A6J80_23770"/>
<dbReference type="GO" id="GO:0015977">
    <property type="term" value="P:carbon fixation"/>
    <property type="evidence" value="ECO:0007669"/>
    <property type="project" value="InterPro"/>
</dbReference>
<dbReference type="PRINTS" id="PR00150">
    <property type="entry name" value="PEPCARBXLASE"/>
</dbReference>
<comment type="function">
    <text evidence="1">Forms oxaloacetate, a four-carbon dicarboxylic acid source for the tricarboxylic acid cycle.</text>
</comment>
<reference evidence="6" key="1">
    <citation type="submission" date="2017-12" db="EMBL/GenBank/DDBJ databases">
        <title>FDA dAtabase for Regulatory Grade micrObial Sequences (FDA-ARGOS): Supporting development and validation of Infectious Disease Dx tests.</title>
        <authorList>
            <person name="Campos J."/>
            <person name="Goldberg B."/>
            <person name="Tallon L."/>
            <person name="Sadzewicz L."/>
            <person name="Sengamalay N."/>
            <person name="Ott S."/>
            <person name="Godinez A."/>
            <person name="Nagaraj S."/>
            <person name="Vyas G."/>
            <person name="Aluvathingal J."/>
            <person name="Nadendla S."/>
            <person name="Geyer C."/>
            <person name="Nandy P."/>
            <person name="Hobson J."/>
            <person name="Sichtig H."/>
        </authorList>
    </citation>
    <scope>NUCLEOTIDE SEQUENCE</scope>
    <source>
        <strain evidence="6">FDAARGOS_252</strain>
        <plasmid evidence="6">unnamed4</plasmid>
    </source>
</reference>
<dbReference type="EMBL" id="CP020444">
    <property type="protein sequence ID" value="AVI58420.1"/>
    <property type="molecule type" value="Genomic_DNA"/>
</dbReference>
<feature type="active site" evidence="5">
    <location>
        <position position="556"/>
    </location>
</feature>
<dbReference type="InterPro" id="IPR033129">
    <property type="entry name" value="PEPCASE_His_AS"/>
</dbReference>
<dbReference type="InterPro" id="IPR015813">
    <property type="entry name" value="Pyrv/PenolPyrv_kinase-like_dom"/>
</dbReference>
<dbReference type="Proteomes" id="UP000191257">
    <property type="component" value="Plasmid unnamed4"/>
</dbReference>
<dbReference type="InterPro" id="IPR018129">
    <property type="entry name" value="PEP_COase_Lys_AS"/>
</dbReference>
<comment type="catalytic activity">
    <reaction evidence="3">
        <text>oxaloacetate + phosphate = phosphoenolpyruvate + hydrogencarbonate</text>
        <dbReference type="Rhea" id="RHEA:28370"/>
        <dbReference type="ChEBI" id="CHEBI:16452"/>
        <dbReference type="ChEBI" id="CHEBI:17544"/>
        <dbReference type="ChEBI" id="CHEBI:43474"/>
        <dbReference type="ChEBI" id="CHEBI:58702"/>
        <dbReference type="EC" id="4.1.1.31"/>
    </reaction>
</comment>